<name>A0A501P9W4_9PROT</name>
<keyword evidence="2" id="KW-1185">Reference proteome</keyword>
<dbReference type="OrthoDB" id="129343at2"/>
<evidence type="ECO:0000313" key="1">
    <source>
        <dbReference type="EMBL" id="TPD56852.1"/>
    </source>
</evidence>
<dbReference type="EMBL" id="VFIY01000019">
    <property type="protein sequence ID" value="TPD56852.1"/>
    <property type="molecule type" value="Genomic_DNA"/>
</dbReference>
<dbReference type="Gene3D" id="3.10.450.50">
    <property type="match status" value="1"/>
</dbReference>
<organism evidence="1 2">
    <name type="scientific">Emcibacter nanhaiensis</name>
    <dbReference type="NCBI Taxonomy" id="1505037"/>
    <lineage>
        <taxon>Bacteria</taxon>
        <taxon>Pseudomonadati</taxon>
        <taxon>Pseudomonadota</taxon>
        <taxon>Alphaproteobacteria</taxon>
        <taxon>Emcibacterales</taxon>
        <taxon>Emcibacteraceae</taxon>
        <taxon>Emcibacter</taxon>
    </lineage>
</organism>
<dbReference type="SUPFAM" id="SSF54427">
    <property type="entry name" value="NTF2-like"/>
    <property type="match status" value="1"/>
</dbReference>
<comment type="caution">
    <text evidence="1">The sequence shown here is derived from an EMBL/GenBank/DDBJ whole genome shotgun (WGS) entry which is preliminary data.</text>
</comment>
<proteinExistence type="predicted"/>
<reference evidence="2" key="1">
    <citation type="submission" date="2019-06" db="EMBL/GenBank/DDBJ databases">
        <title>The complete genome of Emcibacter congregatus ZYLT.</title>
        <authorList>
            <person name="Zhao Z."/>
        </authorList>
    </citation>
    <scope>NUCLEOTIDE SEQUENCE [LARGE SCALE GENOMIC DNA]</scope>
    <source>
        <strain evidence="2">MCCC 1A06723</strain>
    </source>
</reference>
<evidence type="ECO:0000313" key="2">
    <source>
        <dbReference type="Proteomes" id="UP000319148"/>
    </source>
</evidence>
<protein>
    <recommendedName>
        <fullName evidence="3">SnoaL-like domain-containing protein</fullName>
    </recommendedName>
</protein>
<accession>A0A501P9W4</accession>
<sequence length="123" mass="13986">MSDKTPTDLINRFYEEMLAERFDYALDAADPAYHSLTEISEIDPQSLRASCAAIADDIVDLKRRVFKEFNNGNEGVVLHEYTGRSKATGKIVRLRSADYYEVRAGKLLVHWGALQFEEPAEDQ</sequence>
<evidence type="ECO:0008006" key="3">
    <source>
        <dbReference type="Google" id="ProtNLM"/>
    </source>
</evidence>
<dbReference type="AlphaFoldDB" id="A0A501P9W4"/>
<dbReference type="RefSeq" id="WP_139942323.1">
    <property type="nucleotide sequence ID" value="NZ_JBHSYP010000003.1"/>
</dbReference>
<gene>
    <name evidence="1" type="ORF">FIV46_17945</name>
</gene>
<dbReference type="Proteomes" id="UP000319148">
    <property type="component" value="Unassembled WGS sequence"/>
</dbReference>
<dbReference type="InterPro" id="IPR032710">
    <property type="entry name" value="NTF2-like_dom_sf"/>
</dbReference>